<dbReference type="Proteomes" id="UP000268623">
    <property type="component" value="Unassembled WGS sequence"/>
</dbReference>
<accession>A0A3M9XJL9</accession>
<evidence type="ECO:0000313" key="2">
    <source>
        <dbReference type="Proteomes" id="UP000268623"/>
    </source>
</evidence>
<reference evidence="1 2" key="1">
    <citation type="submission" date="2018-08" db="EMBL/GenBank/DDBJ databases">
        <title>Genome sequence of Methylocystis hirsuta CSC1, a methanotroph able to accumulate PHAs.</title>
        <authorList>
            <person name="Bordel S."/>
            <person name="Rodriguez E."/>
            <person name="Gancedo J."/>
            <person name="Munoz R."/>
        </authorList>
    </citation>
    <scope>NUCLEOTIDE SEQUENCE [LARGE SCALE GENOMIC DNA]</scope>
    <source>
        <strain evidence="1 2">CSC1</strain>
    </source>
</reference>
<comment type="caution">
    <text evidence="1">The sequence shown here is derived from an EMBL/GenBank/DDBJ whole genome shotgun (WGS) entry which is preliminary data.</text>
</comment>
<dbReference type="OrthoDB" id="9781691at2"/>
<dbReference type="AlphaFoldDB" id="A0A3M9XJL9"/>
<dbReference type="EMBL" id="QWDD01000003">
    <property type="protein sequence ID" value="RNJ48184.1"/>
    <property type="molecule type" value="Genomic_DNA"/>
</dbReference>
<name>A0A3M9XJL9_9HYPH</name>
<evidence type="ECO:0000313" key="1">
    <source>
        <dbReference type="EMBL" id="RNJ48184.1"/>
    </source>
</evidence>
<sequence>MDPKPVLAEVVPLLFGLDVLRGHLTIFPIPLAEAGLFDLPWKRTVGAAATEAVSDGTALTVLGADD</sequence>
<gene>
    <name evidence="1" type="ORF">D1O30_20480</name>
</gene>
<organism evidence="1 2">
    <name type="scientific">Methylocystis hirsuta</name>
    <dbReference type="NCBI Taxonomy" id="369798"/>
    <lineage>
        <taxon>Bacteria</taxon>
        <taxon>Pseudomonadati</taxon>
        <taxon>Pseudomonadota</taxon>
        <taxon>Alphaproteobacteria</taxon>
        <taxon>Hyphomicrobiales</taxon>
        <taxon>Methylocystaceae</taxon>
        <taxon>Methylocystis</taxon>
    </lineage>
</organism>
<keyword evidence="2" id="KW-1185">Reference proteome</keyword>
<proteinExistence type="predicted"/>
<protein>
    <submittedName>
        <fullName evidence="1">Uncharacterized protein</fullName>
    </submittedName>
</protein>
<dbReference type="RefSeq" id="WP_123177926.1">
    <property type="nucleotide sequence ID" value="NZ_QWDD01000003.1"/>
</dbReference>